<feature type="transmembrane region" description="Helical" evidence="1">
    <location>
        <begin position="102"/>
        <end position="125"/>
    </location>
</feature>
<feature type="transmembrane region" description="Helical" evidence="1">
    <location>
        <begin position="6"/>
        <end position="23"/>
    </location>
</feature>
<keyword evidence="1" id="KW-1133">Transmembrane helix</keyword>
<name>A0A8J6UJ16_9GAMM</name>
<dbReference type="Proteomes" id="UP000638014">
    <property type="component" value="Unassembled WGS sequence"/>
</dbReference>
<dbReference type="AlphaFoldDB" id="A0A8J6UJ16"/>
<sequence>MLWMALLWFYSAYILFGFSWKTYRIYSGQDEFSWPVLLEELASLLFFSFGFIAMYDLAVGQQSFQPLVWRLWLIVALLLAVLPLLVTTPKTAFSKQLVGQKGIYIGMIVAAVLFAPVYVAAWLLAGF</sequence>
<proteinExistence type="predicted"/>
<evidence type="ECO:0000313" key="3">
    <source>
        <dbReference type="Proteomes" id="UP000638014"/>
    </source>
</evidence>
<reference evidence="2" key="1">
    <citation type="submission" date="2020-09" db="EMBL/GenBank/DDBJ databases">
        <title>A novel bacterium of genus Neiella, isolated from South China Sea.</title>
        <authorList>
            <person name="Huang H."/>
            <person name="Mo K."/>
            <person name="Hu Y."/>
        </authorList>
    </citation>
    <scope>NUCLEOTIDE SEQUENCE</scope>
    <source>
        <strain evidence="2">HB171785</strain>
    </source>
</reference>
<keyword evidence="1" id="KW-0812">Transmembrane</keyword>
<feature type="transmembrane region" description="Helical" evidence="1">
    <location>
        <begin position="67"/>
        <end position="86"/>
    </location>
</feature>
<evidence type="ECO:0000256" key="1">
    <source>
        <dbReference type="SAM" id="Phobius"/>
    </source>
</evidence>
<comment type="caution">
    <text evidence="2">The sequence shown here is derived from an EMBL/GenBank/DDBJ whole genome shotgun (WGS) entry which is preliminary data.</text>
</comment>
<protein>
    <submittedName>
        <fullName evidence="2">Uncharacterized protein</fullName>
    </submittedName>
</protein>
<dbReference type="RefSeq" id="WP_191144801.1">
    <property type="nucleotide sequence ID" value="NZ_JACXAF010000010.1"/>
</dbReference>
<keyword evidence="1" id="KW-0472">Membrane</keyword>
<feature type="transmembrane region" description="Helical" evidence="1">
    <location>
        <begin position="35"/>
        <end position="55"/>
    </location>
</feature>
<dbReference type="EMBL" id="JACXAF010000010">
    <property type="protein sequence ID" value="MBD1389703.1"/>
    <property type="molecule type" value="Genomic_DNA"/>
</dbReference>
<keyword evidence="3" id="KW-1185">Reference proteome</keyword>
<gene>
    <name evidence="2" type="ORF">IC617_09700</name>
</gene>
<organism evidence="2 3">
    <name type="scientific">Neiella litorisoli</name>
    <dbReference type="NCBI Taxonomy" id="2771431"/>
    <lineage>
        <taxon>Bacteria</taxon>
        <taxon>Pseudomonadati</taxon>
        <taxon>Pseudomonadota</taxon>
        <taxon>Gammaproteobacteria</taxon>
        <taxon>Alteromonadales</taxon>
        <taxon>Echinimonadaceae</taxon>
        <taxon>Neiella</taxon>
    </lineage>
</organism>
<evidence type="ECO:0000313" key="2">
    <source>
        <dbReference type="EMBL" id="MBD1389703.1"/>
    </source>
</evidence>
<accession>A0A8J6UJ16</accession>